<evidence type="ECO:0000256" key="4">
    <source>
        <dbReference type="ARBA" id="ARBA00022737"/>
    </source>
</evidence>
<dbReference type="PROSITE" id="PS50102">
    <property type="entry name" value="RRM"/>
    <property type="match status" value="1"/>
</dbReference>
<keyword evidence="3" id="KW-0479">Metal-binding</keyword>
<keyword evidence="6" id="KW-0862">Zinc</keyword>
<accession>A0A7G2EEM2</accession>
<dbReference type="AlphaFoldDB" id="A0A7G2EEM2"/>
<dbReference type="InterPro" id="IPR000504">
    <property type="entry name" value="RRM_dom"/>
</dbReference>
<keyword evidence="8" id="KW-0694">RNA-binding</keyword>
<evidence type="ECO:0000256" key="5">
    <source>
        <dbReference type="ARBA" id="ARBA00022771"/>
    </source>
</evidence>
<evidence type="ECO:0000256" key="3">
    <source>
        <dbReference type="ARBA" id="ARBA00022723"/>
    </source>
</evidence>
<reference evidence="12 13" key="1">
    <citation type="submission" date="2020-09" db="EMBL/GenBank/DDBJ databases">
        <authorList>
            <person name="Ashkenazy H."/>
        </authorList>
    </citation>
    <scope>NUCLEOTIDE SEQUENCE [LARGE SCALE GENOMIC DNA]</scope>
    <source>
        <strain evidence="13">cv. Cdm-0</strain>
    </source>
</reference>
<name>A0A7G2EEM2_ARATH</name>
<dbReference type="GO" id="GO:0005634">
    <property type="term" value="C:nucleus"/>
    <property type="evidence" value="ECO:0007669"/>
    <property type="project" value="UniProtKB-SubCell"/>
</dbReference>
<comment type="similarity">
    <text evidence="2">Belongs to the ZC3H14 family.</text>
</comment>
<dbReference type="Proteomes" id="UP000516314">
    <property type="component" value="Chromosome 2"/>
</dbReference>
<comment type="subcellular location">
    <subcellularLocation>
        <location evidence="1">Nucleus</location>
    </subcellularLocation>
</comment>
<gene>
    <name evidence="12" type="ORF">AT9943_LOCUS7562</name>
</gene>
<feature type="compositionally biased region" description="Basic and acidic residues" evidence="9">
    <location>
        <begin position="226"/>
        <end position="239"/>
    </location>
</feature>
<evidence type="ECO:0000256" key="1">
    <source>
        <dbReference type="ARBA" id="ARBA00004123"/>
    </source>
</evidence>
<dbReference type="EMBL" id="LR881467">
    <property type="protein sequence ID" value="CAD5319378.1"/>
    <property type="molecule type" value="Genomic_DNA"/>
</dbReference>
<dbReference type="GO" id="GO:0043488">
    <property type="term" value="P:regulation of mRNA stability"/>
    <property type="evidence" value="ECO:0007669"/>
    <property type="project" value="InterPro"/>
</dbReference>
<keyword evidence="4" id="KW-0677">Repeat</keyword>
<dbReference type="SMART" id="SM00360">
    <property type="entry name" value="RRM"/>
    <property type="match status" value="1"/>
</dbReference>
<dbReference type="GO" id="GO:0008270">
    <property type="term" value="F:zinc ion binding"/>
    <property type="evidence" value="ECO:0007669"/>
    <property type="project" value="UniProtKB-KW"/>
</dbReference>
<feature type="region of interest" description="Disordered" evidence="9">
    <location>
        <begin position="224"/>
        <end position="260"/>
    </location>
</feature>
<keyword evidence="10" id="KW-0812">Transmembrane</keyword>
<dbReference type="InterPro" id="IPR035979">
    <property type="entry name" value="RBD_domain_sf"/>
</dbReference>
<evidence type="ECO:0000256" key="10">
    <source>
        <dbReference type="SAM" id="Phobius"/>
    </source>
</evidence>
<keyword evidence="10" id="KW-0472">Membrane</keyword>
<dbReference type="PANTHER" id="PTHR14738">
    <property type="entry name" value="ZINC FINGER CCCH DOMAIN-CONTAINING PROTEIN 14"/>
    <property type="match status" value="1"/>
</dbReference>
<organism evidence="12 13">
    <name type="scientific">Arabidopsis thaliana</name>
    <name type="common">Mouse-ear cress</name>
    <dbReference type="NCBI Taxonomy" id="3702"/>
    <lineage>
        <taxon>Eukaryota</taxon>
        <taxon>Viridiplantae</taxon>
        <taxon>Streptophyta</taxon>
        <taxon>Embryophyta</taxon>
        <taxon>Tracheophyta</taxon>
        <taxon>Spermatophyta</taxon>
        <taxon>Magnoliopsida</taxon>
        <taxon>eudicotyledons</taxon>
        <taxon>Gunneridae</taxon>
        <taxon>Pentapetalae</taxon>
        <taxon>rosids</taxon>
        <taxon>malvids</taxon>
        <taxon>Brassicales</taxon>
        <taxon>Brassicaceae</taxon>
        <taxon>Camelineae</taxon>
        <taxon>Arabidopsis</taxon>
    </lineage>
</organism>
<keyword evidence="7" id="KW-0539">Nucleus</keyword>
<feature type="domain" description="RRM" evidence="11">
    <location>
        <begin position="467"/>
        <end position="545"/>
    </location>
</feature>
<keyword evidence="10" id="KW-1133">Transmembrane helix</keyword>
<evidence type="ECO:0000313" key="13">
    <source>
        <dbReference type="Proteomes" id="UP000516314"/>
    </source>
</evidence>
<feature type="region of interest" description="Disordered" evidence="9">
    <location>
        <begin position="441"/>
        <end position="462"/>
    </location>
</feature>
<feature type="compositionally biased region" description="Polar residues" evidence="9">
    <location>
        <begin position="451"/>
        <end position="461"/>
    </location>
</feature>
<dbReference type="SUPFAM" id="SSF54928">
    <property type="entry name" value="RNA-binding domain, RBD"/>
    <property type="match status" value="1"/>
</dbReference>
<dbReference type="Pfam" id="PF00076">
    <property type="entry name" value="RRM_1"/>
    <property type="match status" value="1"/>
</dbReference>
<evidence type="ECO:0000259" key="11">
    <source>
        <dbReference type="PROSITE" id="PS50102"/>
    </source>
</evidence>
<evidence type="ECO:0000256" key="2">
    <source>
        <dbReference type="ARBA" id="ARBA00008423"/>
    </source>
</evidence>
<dbReference type="InterPro" id="IPR040366">
    <property type="entry name" value="Nab2/ZC3H14"/>
</dbReference>
<feature type="transmembrane region" description="Helical" evidence="10">
    <location>
        <begin position="46"/>
        <end position="64"/>
    </location>
</feature>
<dbReference type="Gene3D" id="3.30.70.330">
    <property type="match status" value="1"/>
</dbReference>
<evidence type="ECO:0000256" key="6">
    <source>
        <dbReference type="ARBA" id="ARBA00022833"/>
    </source>
</evidence>
<evidence type="ECO:0000313" key="12">
    <source>
        <dbReference type="EMBL" id="CAD5319378.1"/>
    </source>
</evidence>
<dbReference type="GO" id="GO:0008143">
    <property type="term" value="F:poly(A) binding"/>
    <property type="evidence" value="ECO:0007669"/>
    <property type="project" value="InterPro"/>
</dbReference>
<sequence length="560" mass="63585">MTKAVDGLTFPMSRESESASRLKTIISDMLPRFTDDYSDDLSVRHLLLFIFIFLFVLETILSLFQEYVTVLVCNGKSQRQASEDLEAFLKEQSWKFVVCLWELLVKYFSQSNSASGPKTDVDFGSNDTLIKQGLSSRKYDDYDCKAADGTNSMNEQLISVTAPIDDIEAPVSPKVEKMKMTRQELIDSPCTRARRRKKENWNSSGYSRKVLRSVIVSATQQPCDRNPAKYEKSMNERSRTLKKRPYSPERELDSRFAPSGRAVSARYHDASLHQETEPHVSVWDRLGRASSECVLDTESRTLSKFGIQTRETKVHQQHGPVFPAAYSEQHSEIFQREVLAVGYRHRVPQFDKDRKPKSETITSTEPHIAYNLSRKRRYGMVSPNSGEFSCVPQYKQAEQDFEKPSLLSHQSTKQDIFSEIKNVKEKMQELELRIIQSKQLKKQKVEERKPSPQSGESQYQEDVSESRVIHVTNVYYAAKKEAISMFFSSKCGAVQNVIVVTDPVTRHPKGTAFVTFATKESVGKAVALSGTMFYSRPIKVRMHVIASGVVSAAPQIVTGS</sequence>
<evidence type="ECO:0000256" key="8">
    <source>
        <dbReference type="PROSITE-ProRule" id="PRU00176"/>
    </source>
</evidence>
<evidence type="ECO:0000256" key="7">
    <source>
        <dbReference type="ARBA" id="ARBA00023242"/>
    </source>
</evidence>
<protein>
    <submittedName>
        <fullName evidence="12">(thale cress) hypothetical protein</fullName>
    </submittedName>
</protein>
<evidence type="ECO:0000256" key="9">
    <source>
        <dbReference type="SAM" id="MobiDB-lite"/>
    </source>
</evidence>
<dbReference type="InterPro" id="IPR012677">
    <property type="entry name" value="Nucleotide-bd_a/b_plait_sf"/>
</dbReference>
<keyword evidence="5" id="KW-0863">Zinc-finger</keyword>
<dbReference type="PANTHER" id="PTHR14738:SF29">
    <property type="entry name" value="ZINC FINGER CCCH DOMAIN-CONTAINING PROTEIN 14"/>
    <property type="match status" value="1"/>
</dbReference>
<proteinExistence type="inferred from homology"/>